<keyword evidence="7" id="KW-0220">Diaminopimelate biosynthesis</keyword>
<dbReference type="GO" id="GO:0009089">
    <property type="term" value="P:lysine biosynthetic process via diaminopimelate"/>
    <property type="evidence" value="ECO:0007669"/>
    <property type="project" value="UniProtKB-UniRule"/>
</dbReference>
<comment type="pathway">
    <text evidence="2">Amino-acid biosynthesis; L-lysine biosynthesis via DAP pathway; (S)-tetrahydrodipicolinate from L-aspartate: step 3/4.</text>
</comment>
<comment type="catalytic activity">
    <reaction evidence="11">
        <text>L-aspartate 4-semialdehyde + pyruvate = (2S,4S)-4-hydroxy-2,3,4,5-tetrahydrodipicolinate + H2O + H(+)</text>
        <dbReference type="Rhea" id="RHEA:34171"/>
        <dbReference type="ChEBI" id="CHEBI:15361"/>
        <dbReference type="ChEBI" id="CHEBI:15377"/>
        <dbReference type="ChEBI" id="CHEBI:15378"/>
        <dbReference type="ChEBI" id="CHEBI:67139"/>
        <dbReference type="ChEBI" id="CHEBI:537519"/>
        <dbReference type="EC" id="4.3.3.7"/>
    </reaction>
</comment>
<keyword evidence="6" id="KW-0028">Amino-acid biosynthesis</keyword>
<dbReference type="EMBL" id="JARRYG010000009">
    <property type="protein sequence ID" value="MDG4696657.1"/>
    <property type="molecule type" value="Genomic_DNA"/>
</dbReference>
<dbReference type="CDD" id="cd00408">
    <property type="entry name" value="DHDPS-like"/>
    <property type="match status" value="1"/>
</dbReference>
<dbReference type="InterPro" id="IPR002220">
    <property type="entry name" value="DapA-like"/>
</dbReference>
<reference evidence="17" key="2">
    <citation type="submission" date="2023-07" db="EMBL/GenBank/DDBJ databases">
        <authorList>
            <person name="Yang W."/>
            <person name="Chen J."/>
            <person name="Ji P."/>
            <person name="Hu F."/>
        </authorList>
    </citation>
    <scope>NUCLEOTIDE SEQUENCE</scope>
    <source>
        <strain evidence="17">CRE-138-0111</strain>
    </source>
</reference>
<dbReference type="PRINTS" id="PR00146">
    <property type="entry name" value="DHPICSNTHASE"/>
</dbReference>
<evidence type="ECO:0000313" key="19">
    <source>
        <dbReference type="Proteomes" id="UP001176478"/>
    </source>
</evidence>
<protein>
    <recommendedName>
        <fullName evidence="4 12">4-hydroxy-tetrahydrodipicolinate synthase</fullName>
        <ecNumber evidence="4 12">4.3.3.7</ecNumber>
    </recommendedName>
</protein>
<evidence type="ECO:0000256" key="12">
    <source>
        <dbReference type="NCBIfam" id="TIGR00674"/>
    </source>
</evidence>
<dbReference type="SUPFAM" id="SSF51569">
    <property type="entry name" value="Aldolase"/>
    <property type="match status" value="1"/>
</dbReference>
<dbReference type="GO" id="GO:0008840">
    <property type="term" value="F:4-hydroxy-tetrahydrodipicolinate synthase activity"/>
    <property type="evidence" value="ECO:0007669"/>
    <property type="project" value="UniProtKB-UniRule"/>
</dbReference>
<accession>A0AA42FHH1</accession>
<keyword evidence="9 13" id="KW-0456">Lyase</keyword>
<evidence type="ECO:0000256" key="15">
    <source>
        <dbReference type="PIRSR" id="PIRSR001365-2"/>
    </source>
</evidence>
<keyword evidence="19" id="KW-1185">Reference proteome</keyword>
<evidence type="ECO:0000256" key="3">
    <source>
        <dbReference type="ARBA" id="ARBA00007592"/>
    </source>
</evidence>
<dbReference type="PIRSF" id="PIRSF001365">
    <property type="entry name" value="DHDPS"/>
    <property type="match status" value="1"/>
</dbReference>
<dbReference type="GO" id="GO:0005829">
    <property type="term" value="C:cytosol"/>
    <property type="evidence" value="ECO:0007669"/>
    <property type="project" value="TreeGrafter"/>
</dbReference>
<dbReference type="RefSeq" id="WP_131679986.1">
    <property type="nucleotide sequence ID" value="NZ_JARRYG010000009.1"/>
</dbReference>
<evidence type="ECO:0000256" key="2">
    <source>
        <dbReference type="ARBA" id="ARBA00005120"/>
    </source>
</evidence>
<evidence type="ECO:0000256" key="9">
    <source>
        <dbReference type="ARBA" id="ARBA00023239"/>
    </source>
</evidence>
<dbReference type="EMBL" id="JAUQTG010000001">
    <property type="protein sequence ID" value="MDO7855118.1"/>
    <property type="molecule type" value="Genomic_DNA"/>
</dbReference>
<keyword evidence="10" id="KW-0704">Schiff base</keyword>
<dbReference type="InterPro" id="IPR005263">
    <property type="entry name" value="DapA"/>
</dbReference>
<name>A0AA42FHH1_9GAMM</name>
<reference evidence="16" key="1">
    <citation type="submission" date="2023-03" db="EMBL/GenBank/DDBJ databases">
        <title>a new species belonging to Providencia genus.</title>
        <authorList>
            <person name="Yang W."/>
            <person name="Hu F."/>
            <person name="Shen S."/>
            <person name="Ding L."/>
            <person name="Yin D."/>
        </authorList>
    </citation>
    <scope>NUCLEOTIDE SEQUENCE</scope>
    <source>
        <strain evidence="16">CRE-3FA-0001</strain>
    </source>
</reference>
<evidence type="ECO:0000256" key="7">
    <source>
        <dbReference type="ARBA" id="ARBA00022915"/>
    </source>
</evidence>
<dbReference type="PANTHER" id="PTHR12128:SF66">
    <property type="entry name" value="4-HYDROXY-2-OXOGLUTARATE ALDOLASE, MITOCHONDRIAL"/>
    <property type="match status" value="1"/>
</dbReference>
<evidence type="ECO:0000256" key="14">
    <source>
        <dbReference type="PIRSR" id="PIRSR001365-1"/>
    </source>
</evidence>
<gene>
    <name evidence="16" type="primary">dapA</name>
    <name evidence="16" type="ORF">P7V44_10445</name>
    <name evidence="17" type="ORF">Q5E86_01750</name>
</gene>
<dbReference type="AlphaFoldDB" id="A0AA42FHH1"/>
<proteinExistence type="inferred from homology"/>
<feature type="binding site" evidence="15">
    <location>
        <position position="46"/>
    </location>
    <ligand>
        <name>pyruvate</name>
        <dbReference type="ChEBI" id="CHEBI:15361"/>
    </ligand>
</feature>
<reference evidence="17" key="3">
    <citation type="journal article" date="2024" name="Int. J. Antimicrob. Agents">
        <title>Identification of a novel Providencia species showing multi-drug-resistant in three patients with hospital-acquired infection.</title>
        <authorList>
            <person name="Yang W."/>
            <person name="Chen J."/>
            <person name="Yang F."/>
            <person name="Ji P."/>
            <person name="Shen S."/>
            <person name="Yin D."/>
            <person name="Hu F."/>
        </authorList>
    </citation>
    <scope>NUCLEOTIDE SEQUENCE</scope>
    <source>
        <strain evidence="17">CRE-138-0111</strain>
    </source>
</reference>
<evidence type="ECO:0000256" key="11">
    <source>
        <dbReference type="ARBA" id="ARBA00047836"/>
    </source>
</evidence>
<dbReference type="SMART" id="SM01130">
    <property type="entry name" value="DHDPS"/>
    <property type="match status" value="1"/>
</dbReference>
<evidence type="ECO:0000256" key="6">
    <source>
        <dbReference type="ARBA" id="ARBA00022605"/>
    </source>
</evidence>
<feature type="binding site" evidence="15">
    <location>
        <position position="204"/>
    </location>
    <ligand>
        <name>pyruvate</name>
        <dbReference type="ChEBI" id="CHEBI:15361"/>
    </ligand>
</feature>
<comment type="function">
    <text evidence="1">Catalyzes the condensation of (S)-aspartate-beta-semialdehyde [(S)-ASA] and pyruvate to 4-hydroxy-tetrahydrodipicolinate (HTPA).</text>
</comment>
<evidence type="ECO:0000313" key="18">
    <source>
        <dbReference type="Proteomes" id="UP001156701"/>
    </source>
</evidence>
<keyword evidence="8" id="KW-0457">Lysine biosynthesis</keyword>
<feature type="active site" description="Schiff-base intermediate with substrate" evidence="14">
    <location>
        <position position="162"/>
    </location>
</feature>
<evidence type="ECO:0000313" key="17">
    <source>
        <dbReference type="EMBL" id="MDO7855118.1"/>
    </source>
</evidence>
<dbReference type="Gene3D" id="3.20.20.70">
    <property type="entry name" value="Aldolase class I"/>
    <property type="match status" value="1"/>
</dbReference>
<comment type="caution">
    <text evidence="16">The sequence shown here is derived from an EMBL/GenBank/DDBJ whole genome shotgun (WGS) entry which is preliminary data.</text>
</comment>
<sequence length="288" mass="31334">MNFHGILVPLVTPFHDDLSLNISGLAELTEQLIAKGVTGLVVCGTTGEYYALNEDERQTVLSTVSKIAKGRVTLIAGINDLSTEGAIARAEQAKNLGYEGLMLSPPPYSLPDQQGVYAHYEKVAKSTPLPIIMYNFPARIGIEIEIDTVMKLAEIDNIVAIKESSGSFSRALHLLQTSFKNFEVICGCDDQPVDFFFWGSKSWIAGAGNVFPSEQVAIYEAAQLGDWDKAKQIMKTIYPAIYSMESGDYNQKAKAGCLNGSFNAGPVRLPLSNLATAARNEFIKLVKS</sequence>
<evidence type="ECO:0000256" key="1">
    <source>
        <dbReference type="ARBA" id="ARBA00003294"/>
    </source>
</evidence>
<dbReference type="EC" id="4.3.3.7" evidence="4 12"/>
<dbReference type="InterPro" id="IPR013785">
    <property type="entry name" value="Aldolase_TIM"/>
</dbReference>
<dbReference type="Pfam" id="PF00701">
    <property type="entry name" value="DHDPS"/>
    <property type="match status" value="1"/>
</dbReference>
<evidence type="ECO:0000256" key="13">
    <source>
        <dbReference type="PIRNR" id="PIRNR001365"/>
    </source>
</evidence>
<dbReference type="PANTHER" id="PTHR12128">
    <property type="entry name" value="DIHYDRODIPICOLINATE SYNTHASE"/>
    <property type="match status" value="1"/>
</dbReference>
<evidence type="ECO:0000256" key="8">
    <source>
        <dbReference type="ARBA" id="ARBA00023154"/>
    </source>
</evidence>
<evidence type="ECO:0000256" key="4">
    <source>
        <dbReference type="ARBA" id="ARBA00012086"/>
    </source>
</evidence>
<dbReference type="NCBIfam" id="TIGR00674">
    <property type="entry name" value="dapA"/>
    <property type="match status" value="1"/>
</dbReference>
<keyword evidence="5" id="KW-0963">Cytoplasm</keyword>
<dbReference type="Proteomes" id="UP001176478">
    <property type="component" value="Unassembled WGS sequence"/>
</dbReference>
<organism evidence="16 18">
    <name type="scientific">Providencia huashanensis</name>
    <dbReference type="NCBI Taxonomy" id="3037798"/>
    <lineage>
        <taxon>Bacteria</taxon>
        <taxon>Pseudomonadati</taxon>
        <taxon>Pseudomonadota</taxon>
        <taxon>Gammaproteobacteria</taxon>
        <taxon>Enterobacterales</taxon>
        <taxon>Morganellaceae</taxon>
        <taxon>Providencia</taxon>
    </lineage>
</organism>
<comment type="similarity">
    <text evidence="3 13">Belongs to the DapA family.</text>
</comment>
<evidence type="ECO:0000256" key="5">
    <source>
        <dbReference type="ARBA" id="ARBA00022490"/>
    </source>
</evidence>
<evidence type="ECO:0000256" key="10">
    <source>
        <dbReference type="ARBA" id="ARBA00023270"/>
    </source>
</evidence>
<evidence type="ECO:0000313" key="16">
    <source>
        <dbReference type="EMBL" id="MDG4696657.1"/>
    </source>
</evidence>
<dbReference type="GO" id="GO:0019877">
    <property type="term" value="P:diaminopimelate biosynthetic process"/>
    <property type="evidence" value="ECO:0007669"/>
    <property type="project" value="UniProtKB-KW"/>
</dbReference>
<feature type="active site" description="Proton donor/acceptor" evidence="14">
    <location>
        <position position="134"/>
    </location>
</feature>
<dbReference type="Proteomes" id="UP001156701">
    <property type="component" value="Unassembled WGS sequence"/>
</dbReference>